<accession>A0ACD5ARA8</accession>
<evidence type="ECO:0000313" key="1">
    <source>
        <dbReference type="EMBL" id="WWQ69585.1"/>
    </source>
</evidence>
<gene>
    <name evidence="1" type="primary">rfbB</name>
    <name evidence="1" type="ORF">V2W30_41215</name>
</gene>
<organism evidence="1 2">
    <name type="scientific">Streptomyces citrinus</name>
    <dbReference type="NCBI Taxonomy" id="3118173"/>
    <lineage>
        <taxon>Bacteria</taxon>
        <taxon>Bacillati</taxon>
        <taxon>Actinomycetota</taxon>
        <taxon>Actinomycetes</taxon>
        <taxon>Kitasatosporales</taxon>
        <taxon>Streptomycetaceae</taxon>
        <taxon>Streptomyces</taxon>
    </lineage>
</organism>
<dbReference type="EC" id="4.2.1.46" evidence="1"/>
<evidence type="ECO:0000313" key="2">
    <source>
        <dbReference type="Proteomes" id="UP001432251"/>
    </source>
</evidence>
<protein>
    <submittedName>
        <fullName evidence="1">dTDP-glucose 4,6-dehydratase</fullName>
        <ecNumber evidence="1">4.2.1.46</ecNumber>
    </submittedName>
</protein>
<name>A0ACD5ARA8_9ACTN</name>
<keyword evidence="1" id="KW-0614">Plasmid</keyword>
<keyword evidence="2" id="KW-1185">Reference proteome</keyword>
<sequence>MDNILVTGGAGFIGSHFVKRLLERDDVATVTVLDTLTYAGHKANLSDSFISPKLNFERGNILDQQLVDELVQRHDYVVNFAAESHVDRSFFEAGTFLATNVLGTHVLLDAAHRKGIERFVHVSTDEVYGPLPKGHASEAYPLRPTVPYAASKAASDLIALSYHQTFGVPVCVTRSSNNYGPAQHPEKVIPRFISHLLNGEPCTLHGSGQHIRNWLHVEDNCQGIELVLREGTPGEVYNIGGGTDLTNKDLTGLILSACGADWSQVSYVEDRRSNDVRYAMDWSKVRELGYRPRRDMEEGLAETVQWYRDHPERRAPALRDPESTLPEISLAKAAERGITHV</sequence>
<dbReference type="Proteomes" id="UP001432251">
    <property type="component" value="Plasmid p1"/>
</dbReference>
<geneLocation type="plasmid" evidence="1 2">
    <name>p1</name>
</geneLocation>
<keyword evidence="1" id="KW-0456">Lyase</keyword>
<reference evidence="1" key="1">
    <citation type="journal article" date="2025" name="Int. J. Syst. Evol. Microbiol.">
        <title>Streptomyces citrinus sp. nov., with yellow diffusible pigment.</title>
        <authorList>
            <person name="He Y."/>
            <person name="Yang E."/>
            <person name="Xu J."/>
            <person name="Sun Y."/>
            <person name="Sun L."/>
        </authorList>
    </citation>
    <scope>NUCLEOTIDE SEQUENCE</scope>
    <source>
        <strain evidence="1">Q6</strain>
    </source>
</reference>
<dbReference type="EMBL" id="CP146023">
    <property type="protein sequence ID" value="WWQ69585.1"/>
    <property type="molecule type" value="Genomic_DNA"/>
</dbReference>
<proteinExistence type="predicted"/>